<dbReference type="InterPro" id="IPR003660">
    <property type="entry name" value="HAMP_dom"/>
</dbReference>
<evidence type="ECO:0000259" key="12">
    <source>
        <dbReference type="PROSITE" id="PS50109"/>
    </source>
</evidence>
<feature type="transmembrane region" description="Helical" evidence="11">
    <location>
        <begin position="138"/>
        <end position="156"/>
    </location>
</feature>
<evidence type="ECO:0000256" key="3">
    <source>
        <dbReference type="ARBA" id="ARBA00012438"/>
    </source>
</evidence>
<evidence type="ECO:0000256" key="5">
    <source>
        <dbReference type="ARBA" id="ARBA00022679"/>
    </source>
</evidence>
<evidence type="ECO:0000256" key="8">
    <source>
        <dbReference type="ARBA" id="ARBA00022989"/>
    </source>
</evidence>
<keyword evidence="9" id="KW-0902">Two-component regulatory system</keyword>
<evidence type="ECO:0000256" key="7">
    <source>
        <dbReference type="ARBA" id="ARBA00022777"/>
    </source>
</evidence>
<name>A0A1E7Z7A0_9ALTE</name>
<dbReference type="SUPFAM" id="SSF55874">
    <property type="entry name" value="ATPase domain of HSP90 chaperone/DNA topoisomerase II/histidine kinase"/>
    <property type="match status" value="1"/>
</dbReference>
<dbReference type="RefSeq" id="WP_070126869.1">
    <property type="nucleotide sequence ID" value="NZ_MDHN01000040.1"/>
</dbReference>
<evidence type="ECO:0000256" key="6">
    <source>
        <dbReference type="ARBA" id="ARBA00022692"/>
    </source>
</evidence>
<dbReference type="InterPro" id="IPR050428">
    <property type="entry name" value="TCS_sensor_his_kinase"/>
</dbReference>
<evidence type="ECO:0000259" key="13">
    <source>
        <dbReference type="PROSITE" id="PS50885"/>
    </source>
</evidence>
<dbReference type="EMBL" id="MDHN01000040">
    <property type="protein sequence ID" value="OFC69423.1"/>
    <property type="molecule type" value="Genomic_DNA"/>
</dbReference>
<reference evidence="14 15" key="1">
    <citation type="submission" date="2016-08" db="EMBL/GenBank/DDBJ databases">
        <authorList>
            <person name="Seilhamer J.J."/>
        </authorList>
    </citation>
    <scope>NUCLEOTIDE SEQUENCE [LARGE SCALE GENOMIC DNA]</scope>
    <source>
        <strain evidence="14 15">KCTC 42603</strain>
    </source>
</reference>
<comment type="catalytic activity">
    <reaction evidence="1">
        <text>ATP + protein L-histidine = ADP + protein N-phospho-L-histidine.</text>
        <dbReference type="EC" id="2.7.13.3"/>
    </reaction>
</comment>
<keyword evidence="15" id="KW-1185">Reference proteome</keyword>
<dbReference type="Gene3D" id="6.10.340.10">
    <property type="match status" value="1"/>
</dbReference>
<dbReference type="SMART" id="SM00387">
    <property type="entry name" value="HATPase_c"/>
    <property type="match status" value="1"/>
</dbReference>
<proteinExistence type="predicted"/>
<dbReference type="Proteomes" id="UP000175691">
    <property type="component" value="Unassembled WGS sequence"/>
</dbReference>
<dbReference type="PRINTS" id="PR00344">
    <property type="entry name" value="BCTRLSENSOR"/>
</dbReference>
<comment type="caution">
    <text evidence="14">The sequence shown here is derived from an EMBL/GenBank/DDBJ whole genome shotgun (WGS) entry which is preliminary data.</text>
</comment>
<dbReference type="InterPro" id="IPR005467">
    <property type="entry name" value="His_kinase_dom"/>
</dbReference>
<evidence type="ECO:0000256" key="1">
    <source>
        <dbReference type="ARBA" id="ARBA00000085"/>
    </source>
</evidence>
<dbReference type="PROSITE" id="PS50109">
    <property type="entry name" value="HIS_KIN"/>
    <property type="match status" value="1"/>
</dbReference>
<evidence type="ECO:0000256" key="4">
    <source>
        <dbReference type="ARBA" id="ARBA00022553"/>
    </source>
</evidence>
<dbReference type="PANTHER" id="PTHR45436:SF8">
    <property type="entry name" value="HISTIDINE KINASE"/>
    <property type="match status" value="1"/>
</dbReference>
<evidence type="ECO:0000313" key="15">
    <source>
        <dbReference type="Proteomes" id="UP000175691"/>
    </source>
</evidence>
<dbReference type="InterPro" id="IPR036890">
    <property type="entry name" value="HATPase_C_sf"/>
</dbReference>
<dbReference type="GO" id="GO:0005886">
    <property type="term" value="C:plasma membrane"/>
    <property type="evidence" value="ECO:0007669"/>
    <property type="project" value="TreeGrafter"/>
</dbReference>
<keyword evidence="7" id="KW-0418">Kinase</keyword>
<keyword evidence="4" id="KW-0597">Phosphoprotein</keyword>
<dbReference type="Gene3D" id="1.10.287.130">
    <property type="match status" value="1"/>
</dbReference>
<dbReference type="GO" id="GO:0000155">
    <property type="term" value="F:phosphorelay sensor kinase activity"/>
    <property type="evidence" value="ECO:0007669"/>
    <property type="project" value="InterPro"/>
</dbReference>
<dbReference type="EC" id="2.7.13.3" evidence="3"/>
<keyword evidence="10 11" id="KW-0472">Membrane</keyword>
<dbReference type="CDD" id="cd06225">
    <property type="entry name" value="HAMP"/>
    <property type="match status" value="1"/>
</dbReference>
<dbReference type="Pfam" id="PF00672">
    <property type="entry name" value="HAMP"/>
    <property type="match status" value="1"/>
</dbReference>
<evidence type="ECO:0000256" key="2">
    <source>
        <dbReference type="ARBA" id="ARBA00004370"/>
    </source>
</evidence>
<accession>A0A1E7Z7A0</accession>
<evidence type="ECO:0000256" key="9">
    <source>
        <dbReference type="ARBA" id="ARBA00023012"/>
    </source>
</evidence>
<keyword evidence="5" id="KW-0808">Transferase</keyword>
<dbReference type="InterPro" id="IPR003661">
    <property type="entry name" value="HisK_dim/P_dom"/>
</dbReference>
<dbReference type="InterPro" id="IPR036097">
    <property type="entry name" value="HisK_dim/P_sf"/>
</dbReference>
<gene>
    <name evidence="14" type="ORF">BFC18_18620</name>
</gene>
<feature type="domain" description="HAMP" evidence="13">
    <location>
        <begin position="158"/>
        <end position="211"/>
    </location>
</feature>
<dbReference type="Gene3D" id="3.30.565.10">
    <property type="entry name" value="Histidine kinase-like ATPase, C-terminal domain"/>
    <property type="match status" value="1"/>
</dbReference>
<dbReference type="CDD" id="cd00075">
    <property type="entry name" value="HATPase"/>
    <property type="match status" value="1"/>
</dbReference>
<dbReference type="Pfam" id="PF02518">
    <property type="entry name" value="HATPase_c"/>
    <property type="match status" value="1"/>
</dbReference>
<dbReference type="AlphaFoldDB" id="A0A1E7Z7A0"/>
<dbReference type="PROSITE" id="PS50885">
    <property type="entry name" value="HAMP"/>
    <property type="match status" value="1"/>
</dbReference>
<comment type="subcellular location">
    <subcellularLocation>
        <location evidence="2">Membrane</location>
    </subcellularLocation>
</comment>
<dbReference type="SUPFAM" id="SSF158472">
    <property type="entry name" value="HAMP domain-like"/>
    <property type="match status" value="1"/>
</dbReference>
<dbReference type="PANTHER" id="PTHR45436">
    <property type="entry name" value="SENSOR HISTIDINE KINASE YKOH"/>
    <property type="match status" value="1"/>
</dbReference>
<sequence>MMLVYASCFSLSTLLLAVLIFYRLQTSLEEQVRTNIIQEENRLLVDYRQDGLQELLHDIRERVELHDGNDLLYALKDSHGRVLFDQEIAVNETAGWLQTHDAPALLISVKPLQDGYTLYVAEPLENIEELKTVLRNNVLTFLFFTLLFSVAGALLITRRFLRRVDEVTQTSKAIGRHSLSMRLPVSKANDDFDQLAETINAMLERIESLVHEIRHVTNSIAHDLRTPLTRVRQQLEAMSHNNAPTPEDAKHALAMLDETLQTFTAMLQLAELESGTTQQDFSKVCLNNVVESIYEIYLPLAEENDQQLLLNASGNVVVSGNKRLLTQLIVNLLENAIKHSGPGTTLTLSLEPISERQAILSVTDNGVGISAEDSALLFKPFYRGDRSRSTSGSGLGLSIVNAIANLHNAKISLQRLKPGMSVSLTFDIRRVD</sequence>
<dbReference type="STRING" id="1656094.BFC18_18620"/>
<organism evidence="14 15">
    <name type="scientific">Alteromonas confluentis</name>
    <dbReference type="NCBI Taxonomy" id="1656094"/>
    <lineage>
        <taxon>Bacteria</taxon>
        <taxon>Pseudomonadati</taxon>
        <taxon>Pseudomonadota</taxon>
        <taxon>Gammaproteobacteria</taxon>
        <taxon>Alteromonadales</taxon>
        <taxon>Alteromonadaceae</taxon>
        <taxon>Alteromonas/Salinimonas group</taxon>
        <taxon>Alteromonas</taxon>
    </lineage>
</organism>
<feature type="domain" description="Histidine kinase" evidence="12">
    <location>
        <begin position="219"/>
        <end position="430"/>
    </location>
</feature>
<dbReference type="InterPro" id="IPR004358">
    <property type="entry name" value="Sig_transdc_His_kin-like_C"/>
</dbReference>
<dbReference type="InterPro" id="IPR003594">
    <property type="entry name" value="HATPase_dom"/>
</dbReference>
<evidence type="ECO:0000313" key="14">
    <source>
        <dbReference type="EMBL" id="OFC69423.1"/>
    </source>
</evidence>
<protein>
    <recommendedName>
        <fullName evidence="3">histidine kinase</fullName>
        <ecNumber evidence="3">2.7.13.3</ecNumber>
    </recommendedName>
</protein>
<keyword evidence="6 11" id="KW-0812">Transmembrane</keyword>
<dbReference type="SUPFAM" id="SSF47384">
    <property type="entry name" value="Homodimeric domain of signal transducing histidine kinase"/>
    <property type="match status" value="1"/>
</dbReference>
<evidence type="ECO:0000256" key="10">
    <source>
        <dbReference type="ARBA" id="ARBA00023136"/>
    </source>
</evidence>
<dbReference type="SMART" id="SM00304">
    <property type="entry name" value="HAMP"/>
    <property type="match status" value="1"/>
</dbReference>
<keyword evidence="8 11" id="KW-1133">Transmembrane helix</keyword>
<evidence type="ECO:0000256" key="11">
    <source>
        <dbReference type="SAM" id="Phobius"/>
    </source>
</evidence>
<dbReference type="CDD" id="cd00082">
    <property type="entry name" value="HisKA"/>
    <property type="match status" value="1"/>
</dbReference>